<keyword evidence="10" id="KW-0282">Flagellum</keyword>
<gene>
    <name evidence="10" type="ORF">LQV63_08480</name>
</gene>
<dbReference type="RefSeq" id="WP_019424757.1">
    <property type="nucleotide sequence ID" value="NZ_JAJNBZ010000004.1"/>
</dbReference>
<comment type="caution">
    <text evidence="10">The sequence shown here is derived from an EMBL/GenBank/DDBJ whole genome shotgun (WGS) entry which is preliminary data.</text>
</comment>
<dbReference type="Pfam" id="PF00691">
    <property type="entry name" value="OmpA"/>
    <property type="match status" value="1"/>
</dbReference>
<dbReference type="SUPFAM" id="SSF103088">
    <property type="entry name" value="OmpA-like"/>
    <property type="match status" value="1"/>
</dbReference>
<evidence type="ECO:0000313" key="10">
    <source>
        <dbReference type="EMBL" id="MCE5169347.1"/>
    </source>
</evidence>
<evidence type="ECO:0000256" key="1">
    <source>
        <dbReference type="ARBA" id="ARBA00004162"/>
    </source>
</evidence>
<dbReference type="InterPro" id="IPR025713">
    <property type="entry name" value="MotB-like_N_dom"/>
</dbReference>
<organism evidence="10 11">
    <name type="scientific">Paenibacillus profundus</name>
    <dbReference type="NCBI Taxonomy" id="1173085"/>
    <lineage>
        <taxon>Bacteria</taxon>
        <taxon>Bacillati</taxon>
        <taxon>Bacillota</taxon>
        <taxon>Bacilli</taxon>
        <taxon>Bacillales</taxon>
        <taxon>Paenibacillaceae</taxon>
        <taxon>Paenibacillus</taxon>
    </lineage>
</organism>
<dbReference type="Gene3D" id="3.30.1330.60">
    <property type="entry name" value="OmpA-like domain"/>
    <property type="match status" value="1"/>
</dbReference>
<dbReference type="PROSITE" id="PS51123">
    <property type="entry name" value="OMPA_2"/>
    <property type="match status" value="1"/>
</dbReference>
<evidence type="ECO:0000256" key="7">
    <source>
        <dbReference type="PROSITE-ProRule" id="PRU00473"/>
    </source>
</evidence>
<dbReference type="InterPro" id="IPR036737">
    <property type="entry name" value="OmpA-like_sf"/>
</dbReference>
<sequence length="271" mass="30592">MRRRNRKGAAKTESHERWLITYADLITLLMIFFVIMYAMSQVDADKYESLSETLQLSFRNADSALPKGSGILDGGYLKTGETGALDTAQDGGSGDMKEEHAVAIGTITNKDLAFRKQEEELKNFMNVIQQYVDDNKLGEQIEVSDIPKGIAIRMSDKLLFDLSRADLKQKAMPTMDKLASLFPQLNTTISIEGHTDNLAFAPGGRYKDNWELSAARALSVLRFLVDEKKLDPEQFQIAGYGETRPVVDNKTEEHRQQNRRVEIIVLRNMVQ</sequence>
<dbReference type="Pfam" id="PF13677">
    <property type="entry name" value="MotB_plug"/>
    <property type="match status" value="1"/>
</dbReference>
<keyword evidence="10" id="KW-0969">Cilium</keyword>
<dbReference type="PANTHER" id="PTHR30329">
    <property type="entry name" value="STATOR ELEMENT OF FLAGELLAR MOTOR COMPLEX"/>
    <property type="match status" value="1"/>
</dbReference>
<reference evidence="10 11" key="1">
    <citation type="submission" date="2021-11" db="EMBL/GenBank/DDBJ databases">
        <title>Draft genome sequence of Paenibacillus profundus YoMME, a new Gram-positive bacteria with exoelectrogenic properties.</title>
        <authorList>
            <person name="Hubenova Y."/>
            <person name="Hubenova E."/>
            <person name="Manasiev Y."/>
            <person name="Peykov S."/>
            <person name="Mitov M."/>
        </authorList>
    </citation>
    <scope>NUCLEOTIDE SEQUENCE [LARGE SCALE GENOMIC DNA]</scope>
    <source>
        <strain evidence="10 11">YoMME</strain>
    </source>
</reference>
<protein>
    <submittedName>
        <fullName evidence="10">Flagellar motor protein MotB</fullName>
    </submittedName>
</protein>
<accession>A0ABS8YE69</accession>
<keyword evidence="11" id="KW-1185">Reference proteome</keyword>
<evidence type="ECO:0000256" key="3">
    <source>
        <dbReference type="ARBA" id="ARBA00022475"/>
    </source>
</evidence>
<keyword evidence="6 7" id="KW-0472">Membrane</keyword>
<keyword evidence="5 8" id="KW-1133">Transmembrane helix</keyword>
<dbReference type="InterPro" id="IPR050330">
    <property type="entry name" value="Bact_OuterMem_StrucFunc"/>
</dbReference>
<feature type="domain" description="OmpA-like" evidence="9">
    <location>
        <begin position="147"/>
        <end position="269"/>
    </location>
</feature>
<evidence type="ECO:0000256" key="4">
    <source>
        <dbReference type="ARBA" id="ARBA00022692"/>
    </source>
</evidence>
<evidence type="ECO:0000256" key="6">
    <source>
        <dbReference type="ARBA" id="ARBA00023136"/>
    </source>
</evidence>
<comment type="subcellular location">
    <subcellularLocation>
        <location evidence="1">Cell membrane</location>
        <topology evidence="1">Single-pass membrane protein</topology>
    </subcellularLocation>
</comment>
<dbReference type="CDD" id="cd07185">
    <property type="entry name" value="OmpA_C-like"/>
    <property type="match status" value="1"/>
</dbReference>
<comment type="similarity">
    <text evidence="2">Belongs to the MotB family.</text>
</comment>
<evidence type="ECO:0000256" key="8">
    <source>
        <dbReference type="SAM" id="Phobius"/>
    </source>
</evidence>
<keyword evidence="4 8" id="KW-0812">Transmembrane</keyword>
<feature type="transmembrane region" description="Helical" evidence="8">
    <location>
        <begin position="20"/>
        <end position="39"/>
    </location>
</feature>
<keyword evidence="10" id="KW-0966">Cell projection</keyword>
<evidence type="ECO:0000256" key="5">
    <source>
        <dbReference type="ARBA" id="ARBA00022989"/>
    </source>
</evidence>
<name>A0ABS8YE69_9BACL</name>
<dbReference type="InterPro" id="IPR006665">
    <property type="entry name" value="OmpA-like"/>
</dbReference>
<dbReference type="PANTHER" id="PTHR30329:SF21">
    <property type="entry name" value="LIPOPROTEIN YIAD-RELATED"/>
    <property type="match status" value="1"/>
</dbReference>
<dbReference type="Proteomes" id="UP001199916">
    <property type="component" value="Unassembled WGS sequence"/>
</dbReference>
<evidence type="ECO:0000259" key="9">
    <source>
        <dbReference type="PROSITE" id="PS51123"/>
    </source>
</evidence>
<proteinExistence type="inferred from homology"/>
<dbReference type="EMBL" id="JAJNBZ010000004">
    <property type="protein sequence ID" value="MCE5169347.1"/>
    <property type="molecule type" value="Genomic_DNA"/>
</dbReference>
<evidence type="ECO:0000313" key="11">
    <source>
        <dbReference type="Proteomes" id="UP001199916"/>
    </source>
</evidence>
<keyword evidence="3" id="KW-1003">Cell membrane</keyword>
<evidence type="ECO:0000256" key="2">
    <source>
        <dbReference type="ARBA" id="ARBA00008914"/>
    </source>
</evidence>